<evidence type="ECO:0000259" key="1">
    <source>
        <dbReference type="SMART" id="SM00494"/>
    </source>
</evidence>
<evidence type="ECO:0000313" key="3">
    <source>
        <dbReference type="Proteomes" id="UP000232707"/>
    </source>
</evidence>
<dbReference type="EMBL" id="KU752557">
    <property type="protein sequence ID" value="AOW41419.1"/>
    <property type="molecule type" value="Genomic_DNA"/>
</dbReference>
<organism evidence="2 3">
    <name type="scientific">Trichoplusia ni granulovirus LBIV-12</name>
    <dbReference type="NCBI Taxonomy" id="1916701"/>
    <lineage>
        <taxon>Viruses</taxon>
        <taxon>Viruses incertae sedis</taxon>
        <taxon>Naldaviricetes</taxon>
        <taxon>Lefavirales</taxon>
        <taxon>Baculoviridae</taxon>
        <taxon>Betabaculovirus</taxon>
        <taxon>Betabaculovirus trini</taxon>
    </lineage>
</organism>
<dbReference type="GO" id="GO:0008061">
    <property type="term" value="F:chitin binding"/>
    <property type="evidence" value="ECO:0007669"/>
    <property type="project" value="InterPro"/>
</dbReference>
<dbReference type="SMART" id="SM00494">
    <property type="entry name" value="ChtBD2"/>
    <property type="match status" value="1"/>
</dbReference>
<dbReference type="InterPro" id="IPR002557">
    <property type="entry name" value="Chitin-bd_dom"/>
</dbReference>
<accession>A0A1D8QL92</accession>
<evidence type="ECO:0000313" key="2">
    <source>
        <dbReference type="EMBL" id="AOW41419.1"/>
    </source>
</evidence>
<protein>
    <recommendedName>
        <fullName evidence="1">Chitin-binding type-2 domain-containing protein</fullName>
    </recommendedName>
</protein>
<dbReference type="InterPro" id="IPR036508">
    <property type="entry name" value="Chitin-bd_dom_sf"/>
</dbReference>
<dbReference type="GeneID" id="37616955"/>
<dbReference type="Proteomes" id="UP000232707">
    <property type="component" value="Segment"/>
</dbReference>
<dbReference type="SUPFAM" id="SSF57625">
    <property type="entry name" value="Invertebrate chitin-binding proteins"/>
    <property type="match status" value="1"/>
</dbReference>
<proteinExistence type="predicted"/>
<sequence length="164" mass="18486">MVGKILIMLLLMGVIVFFVINASRTPEELETEPEDFNCIFPNPDDCSSYFNCLDAKIQCPIMERFDTNTMSCRTFYNVRCGTRPNPPDPTSAEICAPYLNGSIQGTARFPLRNCRYFADCDANRPFNTLGHCNFTDYLDEATRACRLHVDCGNRCRGANCAIPL</sequence>
<dbReference type="GO" id="GO:0005576">
    <property type="term" value="C:extracellular region"/>
    <property type="evidence" value="ECO:0007669"/>
    <property type="project" value="InterPro"/>
</dbReference>
<dbReference type="RefSeq" id="YP_009506150.1">
    <property type="nucleotide sequence ID" value="NC_038375.1"/>
</dbReference>
<keyword evidence="3" id="KW-1185">Reference proteome</keyword>
<name>A0A1D8QL92_GVTN</name>
<reference evidence="2 3" key="1">
    <citation type="submission" date="2016-02" db="EMBL/GenBank/DDBJ databases">
        <title>Genome sequence of a new Betabaculovirus TnGV isolated from the cabagge looper Trichoplusia ni (Lepidoptera: Noctuidae).</title>
        <authorList>
            <person name="Del Rincon-Castro M.C."/>
            <person name="Bivian-Hernandez Mdl.A."/>
            <person name="Lopez-Tlacomulco J.J."/>
            <person name="Ibarra J.E."/>
        </authorList>
    </citation>
    <scope>NUCLEOTIDE SEQUENCE [LARGE SCALE GENOMIC DNA]</scope>
    <source>
        <strain evidence="2">LBIV-12</strain>
    </source>
</reference>
<dbReference type="KEGG" id="vg:37616955"/>
<feature type="domain" description="Chitin-binding type-2" evidence="1">
    <location>
        <begin position="36"/>
        <end position="82"/>
    </location>
</feature>